<proteinExistence type="predicted"/>
<dbReference type="InterPro" id="IPR001763">
    <property type="entry name" value="Rhodanese-like_dom"/>
</dbReference>
<accession>A0A7S7NPM8</accession>
<feature type="domain" description="Rhodanese" evidence="1">
    <location>
        <begin position="18"/>
        <end position="109"/>
    </location>
</feature>
<keyword evidence="3" id="KW-1185">Reference proteome</keyword>
<dbReference type="SMART" id="SM00450">
    <property type="entry name" value="RHOD"/>
    <property type="match status" value="1"/>
</dbReference>
<protein>
    <recommendedName>
        <fullName evidence="1">Rhodanese domain-containing protein</fullName>
    </recommendedName>
</protein>
<evidence type="ECO:0000259" key="1">
    <source>
        <dbReference type="PROSITE" id="PS50206"/>
    </source>
</evidence>
<dbReference type="InterPro" id="IPR036873">
    <property type="entry name" value="Rhodanese-like_dom_sf"/>
</dbReference>
<dbReference type="PROSITE" id="PS50206">
    <property type="entry name" value="RHODANESE_3"/>
    <property type="match status" value="1"/>
</dbReference>
<dbReference type="KEGG" id="pfer:IRI77_32670"/>
<dbReference type="AlphaFoldDB" id="A0A7S7NPM8"/>
<name>A0A7S7NPM8_PALFE</name>
<evidence type="ECO:0000313" key="3">
    <source>
        <dbReference type="Proteomes" id="UP000593892"/>
    </source>
</evidence>
<dbReference type="Gene3D" id="3.40.250.10">
    <property type="entry name" value="Rhodanese-like domain"/>
    <property type="match status" value="1"/>
</dbReference>
<gene>
    <name evidence="2" type="ORF">IRI77_32670</name>
</gene>
<reference evidence="2 3" key="1">
    <citation type="submission" date="2020-10" db="EMBL/GenBank/DDBJ databases">
        <title>Complete genome sequence of Paludibaculum fermentans P105T, a facultatively anaerobic acidobacterium capable of dissimilatory Fe(III) reduction.</title>
        <authorList>
            <person name="Dedysh S.N."/>
            <person name="Beletsky A.V."/>
            <person name="Kulichevskaya I.S."/>
            <person name="Mardanov A.V."/>
            <person name="Ravin N.V."/>
        </authorList>
    </citation>
    <scope>NUCLEOTIDE SEQUENCE [LARGE SCALE GENOMIC DNA]</scope>
    <source>
        <strain evidence="2 3">P105</strain>
    </source>
</reference>
<dbReference type="InterPro" id="IPR050229">
    <property type="entry name" value="GlpE_sulfurtransferase"/>
</dbReference>
<dbReference type="SUPFAM" id="SSF52821">
    <property type="entry name" value="Rhodanese/Cell cycle control phosphatase"/>
    <property type="match status" value="1"/>
</dbReference>
<dbReference type="EMBL" id="CP063849">
    <property type="protein sequence ID" value="QOY87461.1"/>
    <property type="molecule type" value="Genomic_DNA"/>
</dbReference>
<dbReference type="Proteomes" id="UP000593892">
    <property type="component" value="Chromosome"/>
</dbReference>
<dbReference type="RefSeq" id="WP_194449130.1">
    <property type="nucleotide sequence ID" value="NZ_CP063849.1"/>
</dbReference>
<dbReference type="PANTHER" id="PTHR43031">
    <property type="entry name" value="FAD-DEPENDENT OXIDOREDUCTASE"/>
    <property type="match status" value="1"/>
</dbReference>
<sequence>MAELSYELTPAEAKSKLDAGEAVLIDVREPNEHLLCAIDDAELIPMNTVPQQLQHLEELADEKVVIVFCHHGVRSLNVVNWLRRQGVENCTSMTGGIDAWSAQIDPGVARY</sequence>
<dbReference type="Pfam" id="PF00581">
    <property type="entry name" value="Rhodanese"/>
    <property type="match status" value="1"/>
</dbReference>
<evidence type="ECO:0000313" key="2">
    <source>
        <dbReference type="EMBL" id="QOY87461.1"/>
    </source>
</evidence>
<organism evidence="2 3">
    <name type="scientific">Paludibaculum fermentans</name>
    <dbReference type="NCBI Taxonomy" id="1473598"/>
    <lineage>
        <taxon>Bacteria</taxon>
        <taxon>Pseudomonadati</taxon>
        <taxon>Acidobacteriota</taxon>
        <taxon>Terriglobia</taxon>
        <taxon>Bryobacterales</taxon>
        <taxon>Bryobacteraceae</taxon>
        <taxon>Paludibaculum</taxon>
    </lineage>
</organism>
<dbReference type="PANTHER" id="PTHR43031:SF17">
    <property type="entry name" value="SULFURTRANSFERASE YTWF-RELATED"/>
    <property type="match status" value="1"/>
</dbReference>